<dbReference type="PATRIC" id="fig|33051.4.peg.863"/>
<accession>A0A147IKM4</accession>
<reference evidence="1 2" key="1">
    <citation type="journal article" date="2016" name="Front. Microbiol.">
        <title>Genomic Resource of Rice Seed Associated Bacteria.</title>
        <authorList>
            <person name="Midha S."/>
            <person name="Bansal K."/>
            <person name="Sharma S."/>
            <person name="Kumar N."/>
            <person name="Patil P.P."/>
            <person name="Chaudhry V."/>
            <person name="Patil P.B."/>
        </authorList>
    </citation>
    <scope>NUCLEOTIDE SEQUENCE [LARGE SCALE GENOMIC DNA]</scope>
    <source>
        <strain evidence="1 2">SB4</strain>
    </source>
</reference>
<protein>
    <submittedName>
        <fullName evidence="1">Uncharacterized protein</fullName>
    </submittedName>
</protein>
<evidence type="ECO:0000313" key="2">
    <source>
        <dbReference type="Proteomes" id="UP000074072"/>
    </source>
</evidence>
<dbReference type="Proteomes" id="UP000074072">
    <property type="component" value="Unassembled WGS sequence"/>
</dbReference>
<name>A0A147IKM4_9SPHN</name>
<dbReference type="EMBL" id="LDTE01000126">
    <property type="protein sequence ID" value="KTT95772.1"/>
    <property type="molecule type" value="Genomic_DNA"/>
</dbReference>
<comment type="caution">
    <text evidence="1">The sequence shown here is derived from an EMBL/GenBank/DDBJ whole genome shotgun (WGS) entry which is preliminary data.</text>
</comment>
<organism evidence="1 2">
    <name type="scientific">Sphingomonas sanguinis</name>
    <dbReference type="NCBI Taxonomy" id="33051"/>
    <lineage>
        <taxon>Bacteria</taxon>
        <taxon>Pseudomonadati</taxon>
        <taxon>Pseudomonadota</taxon>
        <taxon>Alphaproteobacteria</taxon>
        <taxon>Sphingomonadales</taxon>
        <taxon>Sphingomonadaceae</taxon>
        <taxon>Sphingomonas</taxon>
    </lineage>
</organism>
<evidence type="ECO:0000313" key="1">
    <source>
        <dbReference type="EMBL" id="KTT95772.1"/>
    </source>
</evidence>
<gene>
    <name evidence="1" type="ORF">SB4_16935</name>
</gene>
<proteinExistence type="predicted"/>
<dbReference type="AlphaFoldDB" id="A0A147IKM4"/>
<sequence>MTLPVRFDPNSRRTGASVWDGLQDQPLRRLREAFHVIADMLTLKACSTRIRGYVRVATPQDVTRKAAFVANGRSSLM</sequence>
<dbReference type="RefSeq" id="WP_058753501.1">
    <property type="nucleotide sequence ID" value="NZ_LDTE01000126.1"/>
</dbReference>